<organism evidence="2">
    <name type="scientific">Xanthomonas vasicola pv. vasculorum NCPPB 890</name>
    <dbReference type="NCBI Taxonomy" id="1184265"/>
    <lineage>
        <taxon>Bacteria</taxon>
        <taxon>Pseudomonadati</taxon>
        <taxon>Pseudomonadota</taxon>
        <taxon>Gammaproteobacteria</taxon>
        <taxon>Lysobacterales</taxon>
        <taxon>Lysobacteraceae</taxon>
        <taxon>Xanthomonas</taxon>
    </lineage>
</organism>
<dbReference type="AlphaFoldDB" id="A0A836ZRA4"/>
<sequence length="244" mass="26838">MEARAARGRDRQLMLRIDRARRFQDDRYRLRLTHLTAAKLLDVSVRTVQNWESAKTRIPHSAFKLVRLLASGKHLEGPAWKDFHVRGDTLITPEGHTFPAADFAWWSLLFRQAEAFRTLSRQKRQAERAQATAGSVAGACASPEPGELAAVAKSLLKQVRSAPSNLPGRKARSEVLRQTGDGSQGGQPKLERVLQAAAHRGSAKQSLSTSPLRGERGELSLTPESRPKLAHKRSSTPCRTGGAA</sequence>
<accession>A0A836ZRA4</accession>
<gene>
    <name evidence="2" type="ORF">A11K_0127105</name>
</gene>
<feature type="region of interest" description="Disordered" evidence="1">
    <location>
        <begin position="161"/>
        <end position="244"/>
    </location>
</feature>
<name>A0A836ZRA4_XANVA</name>
<dbReference type="EMBL" id="AKBN01001954">
    <property type="protein sequence ID" value="KEZ99573.1"/>
    <property type="molecule type" value="Genomic_DNA"/>
</dbReference>
<protein>
    <submittedName>
        <fullName evidence="2">Uncharacterized protein</fullName>
    </submittedName>
</protein>
<comment type="caution">
    <text evidence="2">The sequence shown here is derived from an EMBL/GenBank/DDBJ whole genome shotgun (WGS) entry which is preliminary data.</text>
</comment>
<dbReference type="InterPro" id="IPR021077">
    <property type="entry name" value="Phage_phi-Lf_Orf112"/>
</dbReference>
<reference evidence="2" key="1">
    <citation type="submission" date="2012-05" db="EMBL/GenBank/DDBJ databases">
        <authorList>
            <person name="Studholme D.J."/>
            <person name="Wasukira A."/>
            <person name="Grant M."/>
        </authorList>
    </citation>
    <scope>NUCLEOTIDE SEQUENCE [LARGE SCALE GENOMIC DNA]</scope>
    <source>
        <strain evidence="2">NCPPB 890</strain>
    </source>
</reference>
<evidence type="ECO:0000313" key="2">
    <source>
        <dbReference type="EMBL" id="KEZ99573.1"/>
    </source>
</evidence>
<dbReference type="GO" id="GO:0003677">
    <property type="term" value="F:DNA binding"/>
    <property type="evidence" value="ECO:0007669"/>
    <property type="project" value="InterPro"/>
</dbReference>
<dbReference type="Gene3D" id="1.10.260.40">
    <property type="entry name" value="lambda repressor-like DNA-binding domains"/>
    <property type="match status" value="1"/>
</dbReference>
<dbReference type="NCBIfam" id="NF040522">
    <property type="entry name" value="VC1465_fam"/>
    <property type="match status" value="1"/>
</dbReference>
<dbReference type="InterPro" id="IPR010982">
    <property type="entry name" value="Lambda_DNA-bd_dom_sf"/>
</dbReference>
<dbReference type="Pfam" id="PF12375">
    <property type="entry name" value="DUF3653"/>
    <property type="match status" value="1"/>
</dbReference>
<proteinExistence type="predicted"/>
<evidence type="ECO:0000256" key="1">
    <source>
        <dbReference type="SAM" id="MobiDB-lite"/>
    </source>
</evidence>